<sequence length="564" mass="61324">MIPSASFVATALLLGGVAVNAASIDLRQLKRSPTTGAPLTLRKRDSHLMGHGDGDISTFMEGVYTATVQLGGQDYNVVLTTGSSDMWVDTAPAESETWDYPMTFLYEYSNGTLTLEGTVASAPLQLGTYRVEEQAFLDVDDKTHDFFKLAGVNGILGLGLDRSNSTIDMAVKEKEGAETTWGQSFIYNMFETGIPKYITLNLERTEDLNEVSGGSITIGELPEHYEAIKDAPKIELYPPTSPRWTIVVDKFEVGGETVRVHSHLGAAHRAGVALVETDLATPGGYLPTTLLDEVYGKIPGAAKWINPATNNTRWIVPCSHPLQLSYYVGEHEYPLHPLDLTRVWEERPADLQDYTVCVNTISGYNDVKPDHDISLGYSFLRNVHTLFDFGTNGNPYIQFYTERDWTKSQEEFALHREPSKIGKEMNPDVVVDLLEKMNSPSHHHHQSGSAATATGSEPEASRPTGSRNSGSRGSARTGDADSGGAVAGDGTDDGTLKKYMPVILGLLGGNLLVGLVLIGLAILNYVKRSGQAKKSGTPHYVPVMKDGDQQVLFDSDGSSKRYGS</sequence>
<dbReference type="PROSITE" id="PS51767">
    <property type="entry name" value="PEPTIDASE_A1"/>
    <property type="match status" value="1"/>
</dbReference>
<dbReference type="CDD" id="cd05471">
    <property type="entry name" value="pepsin_like"/>
    <property type="match status" value="1"/>
</dbReference>
<keyword evidence="3" id="KW-0472">Membrane</keyword>
<feature type="transmembrane region" description="Helical" evidence="3">
    <location>
        <begin position="502"/>
        <end position="526"/>
    </location>
</feature>
<evidence type="ECO:0000313" key="7">
    <source>
        <dbReference type="Proteomes" id="UP000307440"/>
    </source>
</evidence>
<organism evidence="6 7">
    <name type="scientific">Coprinopsis marcescibilis</name>
    <name type="common">Agaric fungus</name>
    <name type="synonym">Psathyrella marcescibilis</name>
    <dbReference type="NCBI Taxonomy" id="230819"/>
    <lineage>
        <taxon>Eukaryota</taxon>
        <taxon>Fungi</taxon>
        <taxon>Dikarya</taxon>
        <taxon>Basidiomycota</taxon>
        <taxon>Agaricomycotina</taxon>
        <taxon>Agaricomycetes</taxon>
        <taxon>Agaricomycetidae</taxon>
        <taxon>Agaricales</taxon>
        <taxon>Agaricineae</taxon>
        <taxon>Psathyrellaceae</taxon>
        <taxon>Coprinopsis</taxon>
    </lineage>
</organism>
<dbReference type="Proteomes" id="UP000307440">
    <property type="component" value="Unassembled WGS sequence"/>
</dbReference>
<dbReference type="Gene3D" id="2.40.70.10">
    <property type="entry name" value="Acid Proteases"/>
    <property type="match status" value="2"/>
</dbReference>
<dbReference type="PANTHER" id="PTHR47966:SF51">
    <property type="entry name" value="BETA-SITE APP-CLEAVING ENZYME, ISOFORM A-RELATED"/>
    <property type="match status" value="1"/>
</dbReference>
<keyword evidence="4" id="KW-0732">Signal</keyword>
<feature type="compositionally biased region" description="Low complexity" evidence="2">
    <location>
        <begin position="461"/>
        <end position="484"/>
    </location>
</feature>
<feature type="domain" description="Peptidase A1" evidence="5">
    <location>
        <begin position="64"/>
        <end position="400"/>
    </location>
</feature>
<dbReference type="STRING" id="230819.A0A5C3KV21"/>
<proteinExistence type="inferred from homology"/>
<evidence type="ECO:0000256" key="3">
    <source>
        <dbReference type="SAM" id="Phobius"/>
    </source>
</evidence>
<feature type="chain" id="PRO_5023090455" evidence="4">
    <location>
        <begin position="22"/>
        <end position="564"/>
    </location>
</feature>
<evidence type="ECO:0000256" key="1">
    <source>
        <dbReference type="ARBA" id="ARBA00007447"/>
    </source>
</evidence>
<accession>A0A5C3KV21</accession>
<evidence type="ECO:0000313" key="6">
    <source>
        <dbReference type="EMBL" id="TFK24511.1"/>
    </source>
</evidence>
<feature type="signal peptide" evidence="4">
    <location>
        <begin position="1"/>
        <end position="21"/>
    </location>
</feature>
<keyword evidence="6" id="KW-0645">Protease</keyword>
<dbReference type="InterPro" id="IPR021109">
    <property type="entry name" value="Peptidase_aspartic_dom_sf"/>
</dbReference>
<keyword evidence="3" id="KW-0812">Transmembrane</keyword>
<dbReference type="InterPro" id="IPR001461">
    <property type="entry name" value="Aspartic_peptidase_A1"/>
</dbReference>
<dbReference type="GO" id="GO:0006508">
    <property type="term" value="P:proteolysis"/>
    <property type="evidence" value="ECO:0007669"/>
    <property type="project" value="UniProtKB-KW"/>
</dbReference>
<comment type="similarity">
    <text evidence="1">Belongs to the peptidase A1 family.</text>
</comment>
<protein>
    <submittedName>
        <fullName evidence="6">Acid protease</fullName>
    </submittedName>
</protein>
<dbReference type="InterPro" id="IPR033121">
    <property type="entry name" value="PEPTIDASE_A1"/>
</dbReference>
<evidence type="ECO:0000256" key="4">
    <source>
        <dbReference type="SAM" id="SignalP"/>
    </source>
</evidence>
<dbReference type="GO" id="GO:0004190">
    <property type="term" value="F:aspartic-type endopeptidase activity"/>
    <property type="evidence" value="ECO:0007669"/>
    <property type="project" value="InterPro"/>
</dbReference>
<dbReference type="AlphaFoldDB" id="A0A5C3KV21"/>
<reference evidence="6 7" key="1">
    <citation type="journal article" date="2019" name="Nat. Ecol. Evol.">
        <title>Megaphylogeny resolves global patterns of mushroom evolution.</title>
        <authorList>
            <person name="Varga T."/>
            <person name="Krizsan K."/>
            <person name="Foldi C."/>
            <person name="Dima B."/>
            <person name="Sanchez-Garcia M."/>
            <person name="Sanchez-Ramirez S."/>
            <person name="Szollosi G.J."/>
            <person name="Szarkandi J.G."/>
            <person name="Papp V."/>
            <person name="Albert L."/>
            <person name="Andreopoulos W."/>
            <person name="Angelini C."/>
            <person name="Antonin V."/>
            <person name="Barry K.W."/>
            <person name="Bougher N.L."/>
            <person name="Buchanan P."/>
            <person name="Buyck B."/>
            <person name="Bense V."/>
            <person name="Catcheside P."/>
            <person name="Chovatia M."/>
            <person name="Cooper J."/>
            <person name="Damon W."/>
            <person name="Desjardin D."/>
            <person name="Finy P."/>
            <person name="Geml J."/>
            <person name="Haridas S."/>
            <person name="Hughes K."/>
            <person name="Justo A."/>
            <person name="Karasinski D."/>
            <person name="Kautmanova I."/>
            <person name="Kiss B."/>
            <person name="Kocsube S."/>
            <person name="Kotiranta H."/>
            <person name="LaButti K.M."/>
            <person name="Lechner B.E."/>
            <person name="Liimatainen K."/>
            <person name="Lipzen A."/>
            <person name="Lukacs Z."/>
            <person name="Mihaltcheva S."/>
            <person name="Morgado L.N."/>
            <person name="Niskanen T."/>
            <person name="Noordeloos M.E."/>
            <person name="Ohm R.A."/>
            <person name="Ortiz-Santana B."/>
            <person name="Ovrebo C."/>
            <person name="Racz N."/>
            <person name="Riley R."/>
            <person name="Savchenko A."/>
            <person name="Shiryaev A."/>
            <person name="Soop K."/>
            <person name="Spirin V."/>
            <person name="Szebenyi C."/>
            <person name="Tomsovsky M."/>
            <person name="Tulloss R.E."/>
            <person name="Uehling J."/>
            <person name="Grigoriev I.V."/>
            <person name="Vagvolgyi C."/>
            <person name="Papp T."/>
            <person name="Martin F.M."/>
            <person name="Miettinen O."/>
            <person name="Hibbett D.S."/>
            <person name="Nagy L.G."/>
        </authorList>
    </citation>
    <scope>NUCLEOTIDE SEQUENCE [LARGE SCALE GENOMIC DNA]</scope>
    <source>
        <strain evidence="6 7">CBS 121175</strain>
    </source>
</reference>
<keyword evidence="6" id="KW-0378">Hydrolase</keyword>
<name>A0A5C3KV21_COPMA</name>
<feature type="region of interest" description="Disordered" evidence="2">
    <location>
        <begin position="438"/>
        <end position="492"/>
    </location>
</feature>
<gene>
    <name evidence="6" type="ORF">FA15DRAFT_669493</name>
</gene>
<keyword evidence="3" id="KW-1133">Transmembrane helix</keyword>
<dbReference type="PANTHER" id="PTHR47966">
    <property type="entry name" value="BETA-SITE APP-CLEAVING ENZYME, ISOFORM A-RELATED"/>
    <property type="match status" value="1"/>
</dbReference>
<dbReference type="Pfam" id="PF00026">
    <property type="entry name" value="Asp"/>
    <property type="match status" value="1"/>
</dbReference>
<evidence type="ECO:0000256" key="2">
    <source>
        <dbReference type="SAM" id="MobiDB-lite"/>
    </source>
</evidence>
<dbReference type="InterPro" id="IPR034164">
    <property type="entry name" value="Pepsin-like_dom"/>
</dbReference>
<dbReference type="EMBL" id="ML210199">
    <property type="protein sequence ID" value="TFK24511.1"/>
    <property type="molecule type" value="Genomic_DNA"/>
</dbReference>
<keyword evidence="7" id="KW-1185">Reference proteome</keyword>
<dbReference type="OrthoDB" id="771136at2759"/>
<evidence type="ECO:0000259" key="5">
    <source>
        <dbReference type="PROSITE" id="PS51767"/>
    </source>
</evidence>
<dbReference type="SUPFAM" id="SSF50630">
    <property type="entry name" value="Acid proteases"/>
    <property type="match status" value="1"/>
</dbReference>